<keyword evidence="1" id="KW-0645">Protease</keyword>
<evidence type="ECO:0000256" key="1">
    <source>
        <dbReference type="ARBA" id="ARBA00022670"/>
    </source>
</evidence>
<dbReference type="Gene3D" id="3.10.170.10">
    <property type="match status" value="1"/>
</dbReference>
<evidence type="ECO:0000256" key="5">
    <source>
        <dbReference type="ARBA" id="ARBA00022833"/>
    </source>
</evidence>
<dbReference type="Proteomes" id="UP000886887">
    <property type="component" value="Unassembled WGS sequence"/>
</dbReference>
<dbReference type="Pfam" id="PF07504">
    <property type="entry name" value="FTP"/>
    <property type="match status" value="1"/>
</dbReference>
<dbReference type="InterPro" id="IPR050728">
    <property type="entry name" value="Zinc_Metalloprotease_M4"/>
</dbReference>
<evidence type="ECO:0000256" key="4">
    <source>
        <dbReference type="ARBA" id="ARBA00022801"/>
    </source>
</evidence>
<reference evidence="9" key="2">
    <citation type="journal article" date="2021" name="PeerJ">
        <title>Extensive microbial diversity within the chicken gut microbiome revealed by metagenomics and culture.</title>
        <authorList>
            <person name="Gilroy R."/>
            <person name="Ravi A."/>
            <person name="Getino M."/>
            <person name="Pursley I."/>
            <person name="Horton D.L."/>
            <person name="Alikhan N.F."/>
            <person name="Baker D."/>
            <person name="Gharbi K."/>
            <person name="Hall N."/>
            <person name="Watson M."/>
            <person name="Adriaenssens E.M."/>
            <person name="Foster-Nyarko E."/>
            <person name="Jarju S."/>
            <person name="Secka A."/>
            <person name="Antonio M."/>
            <person name="Oren A."/>
            <person name="Chaudhuri R.R."/>
            <person name="La Ragione R."/>
            <person name="Hildebrand F."/>
            <person name="Pallen M.J."/>
        </authorList>
    </citation>
    <scope>NUCLEOTIDE SEQUENCE</scope>
    <source>
        <strain evidence="9">ChiSxjej2B14-6234</strain>
    </source>
</reference>
<dbReference type="Gene3D" id="1.10.390.10">
    <property type="entry name" value="Neutral Protease Domain 2"/>
    <property type="match status" value="1"/>
</dbReference>
<comment type="caution">
    <text evidence="9">The sequence shown here is derived from an EMBL/GenBank/DDBJ whole genome shotgun (WGS) entry which is preliminary data.</text>
</comment>
<dbReference type="PANTHER" id="PTHR33794">
    <property type="entry name" value="BACILLOLYSIN"/>
    <property type="match status" value="1"/>
</dbReference>
<evidence type="ECO:0000256" key="2">
    <source>
        <dbReference type="ARBA" id="ARBA00022723"/>
    </source>
</evidence>
<reference evidence="9" key="1">
    <citation type="submission" date="2020-10" db="EMBL/GenBank/DDBJ databases">
        <authorList>
            <person name="Gilroy R."/>
        </authorList>
    </citation>
    <scope>NUCLEOTIDE SEQUENCE</scope>
    <source>
        <strain evidence="9">ChiSxjej2B14-6234</strain>
    </source>
</reference>
<dbReference type="GO" id="GO:0006508">
    <property type="term" value="P:proteolysis"/>
    <property type="evidence" value="ECO:0007669"/>
    <property type="project" value="UniProtKB-KW"/>
</dbReference>
<evidence type="ECO:0000259" key="8">
    <source>
        <dbReference type="Pfam" id="PF07504"/>
    </source>
</evidence>
<keyword evidence="4" id="KW-0378">Hydrolase</keyword>
<sequence length="1005" mass="109714">MLKRERRVRLAATLLVALCAQVFLPVPSFCTASAAAENALNTAPAFGAYLHHDYTGIYAFDNPVIAHNAQQAAQAAVDMNLCGDPAELQLERTASLEGETFYQFQQIHQGMRVWGHRMMVLTDAQGTVRAISGDYVPIGDLEARQADWNALAQAATDWAHGAGLLDGDGALTAEDVQRASEQVVYAGGSAPRLACLVDGSVLGSGAAPDILLDAETGGLLDVIDNQLSTAEMTLDTYPWRAEFPCEENGEYLLRDEARCFEIYDAQGYLVVPLITTEDDDPLIEKQDYVKKNLLDALLDRGPAGLTYSEGLIDEPVSLHDPEDADAYARNVYASAALAYDYFHEVLGWDGFNGARANIKIVYNSKGVPNGNTVSTDNVNMYPGEKAGILVYLDNAGREYAANPNTGVHEYAHGVERTISGIVSDGDDEGGGIREAFSDAFAELAEAYATGRDPDWTNAVRSCYPSGADTLFHYADYADGTDGHASSTIVTYSLYRLWWEWRDSMPVAECMEKMSHLLFRALFLLPSDAGFFDLAYAMRTSGRIMERNGDLSLKQYDQLCESLQSVGLLKQESTCIIEVTDRDGVPVENALVTLVTGKDADAPVLEDNDLNGGMSLITLRTSGAGLCHIRLFDDGASYRIAVHADGYEPYSGWVDTIVEQTDSADVQFLVNRVQLWPEGGEPGEIPTAEFDDGLLWAQLERLAEQYGMVDSGEERFASDPAQSSIPAERLCGLLGADLYDYDGDGQNELLVMRLDTPPAQAQGSETTHCVISVYEWNANMAAVELAGELTFDLPMTNGFANAAIHFARGESSEGAALYAEYLYDFNSRGFGTLRIAYDGTLHVTGGVECDEFYAWCSCHRALSNEALQNLLSPQLALDGGGWEQWGLYDWEEESADPSQDDLDAYSACYAGLLAEIHLENPESFSMWINPARPTVGEYIPEQAEAFQQRVEALSRYEHEHAAAPFDQRYRPTDGTLLALCGVSRFVDSAGIALNCYDAGDALSSYR</sequence>
<organism evidence="9 10">
    <name type="scientific">Candidatus Onthenecus intestinigallinarum</name>
    <dbReference type="NCBI Taxonomy" id="2840875"/>
    <lineage>
        <taxon>Bacteria</taxon>
        <taxon>Bacillati</taxon>
        <taxon>Bacillota</taxon>
        <taxon>Clostridia</taxon>
        <taxon>Eubacteriales</taxon>
        <taxon>Candidatus Onthenecus</taxon>
    </lineage>
</organism>
<keyword evidence="5" id="KW-0862">Zinc</keyword>
<dbReference type="GO" id="GO:0008237">
    <property type="term" value="F:metallopeptidase activity"/>
    <property type="evidence" value="ECO:0007669"/>
    <property type="project" value="UniProtKB-KW"/>
</dbReference>
<dbReference type="InterPro" id="IPR011096">
    <property type="entry name" value="FTP_domain"/>
</dbReference>
<feature type="domain" description="FTP" evidence="8">
    <location>
        <begin position="97"/>
        <end position="135"/>
    </location>
</feature>
<dbReference type="PANTHER" id="PTHR33794:SF1">
    <property type="entry name" value="BACILLOLYSIN"/>
    <property type="match status" value="1"/>
</dbReference>
<proteinExistence type="predicted"/>
<accession>A0A9D0ZBH6</accession>
<evidence type="ECO:0000256" key="7">
    <source>
        <dbReference type="SAM" id="SignalP"/>
    </source>
</evidence>
<dbReference type="GO" id="GO:0046872">
    <property type="term" value="F:metal ion binding"/>
    <property type="evidence" value="ECO:0007669"/>
    <property type="project" value="UniProtKB-KW"/>
</dbReference>
<dbReference type="Gene3D" id="3.10.450.490">
    <property type="match status" value="1"/>
</dbReference>
<feature type="chain" id="PRO_5038976856" description="FTP domain-containing protein" evidence="7">
    <location>
        <begin position="35"/>
        <end position="1005"/>
    </location>
</feature>
<dbReference type="InterPro" id="IPR027268">
    <property type="entry name" value="Peptidase_M4/M1_CTD_sf"/>
</dbReference>
<dbReference type="SUPFAM" id="SSF55486">
    <property type="entry name" value="Metalloproteases ('zincins'), catalytic domain"/>
    <property type="match status" value="1"/>
</dbReference>
<keyword evidence="2" id="KW-0479">Metal-binding</keyword>
<keyword evidence="6" id="KW-0482">Metalloprotease</keyword>
<dbReference type="EMBL" id="DVFJ01000037">
    <property type="protein sequence ID" value="HIQ72642.1"/>
    <property type="molecule type" value="Genomic_DNA"/>
</dbReference>
<protein>
    <recommendedName>
        <fullName evidence="8">FTP domain-containing protein</fullName>
    </recommendedName>
</protein>
<evidence type="ECO:0000313" key="9">
    <source>
        <dbReference type="EMBL" id="HIQ72642.1"/>
    </source>
</evidence>
<dbReference type="AlphaFoldDB" id="A0A9D0ZBH6"/>
<evidence type="ECO:0000256" key="6">
    <source>
        <dbReference type="ARBA" id="ARBA00023049"/>
    </source>
</evidence>
<evidence type="ECO:0000313" key="10">
    <source>
        <dbReference type="Proteomes" id="UP000886887"/>
    </source>
</evidence>
<name>A0A9D0ZBH6_9FIRM</name>
<keyword evidence="3 7" id="KW-0732">Signal</keyword>
<gene>
    <name evidence="9" type="ORF">IAB73_10605</name>
</gene>
<feature type="signal peptide" evidence="7">
    <location>
        <begin position="1"/>
        <end position="34"/>
    </location>
</feature>
<evidence type="ECO:0000256" key="3">
    <source>
        <dbReference type="ARBA" id="ARBA00022729"/>
    </source>
</evidence>